<organism evidence="1 2">
    <name type="scientific">Nocardia cerradoensis</name>
    <dbReference type="NCBI Taxonomy" id="85688"/>
    <lineage>
        <taxon>Bacteria</taxon>
        <taxon>Bacillati</taxon>
        <taxon>Actinomycetota</taxon>
        <taxon>Actinomycetes</taxon>
        <taxon>Mycobacteriales</taxon>
        <taxon>Nocardiaceae</taxon>
        <taxon>Nocardia</taxon>
    </lineage>
</organism>
<protein>
    <submittedName>
        <fullName evidence="1">Uncharacterized protein</fullName>
    </submittedName>
</protein>
<comment type="caution">
    <text evidence="1">The sequence shown here is derived from an EMBL/GenBank/DDBJ whole genome shotgun (WGS) entry which is preliminary data.</text>
</comment>
<evidence type="ECO:0000313" key="2">
    <source>
        <dbReference type="Proteomes" id="UP000215506"/>
    </source>
</evidence>
<proteinExistence type="predicted"/>
<dbReference type="EMBL" id="NGAF01000002">
    <property type="protein sequence ID" value="OXR46653.1"/>
    <property type="molecule type" value="Genomic_DNA"/>
</dbReference>
<evidence type="ECO:0000313" key="1">
    <source>
        <dbReference type="EMBL" id="OXR46653.1"/>
    </source>
</evidence>
<accession>A0A231HCH4</accession>
<gene>
    <name evidence="1" type="ORF">B7C42_01627</name>
</gene>
<dbReference type="RefSeq" id="WP_094024786.1">
    <property type="nucleotide sequence ID" value="NZ_NGAF01000002.1"/>
</dbReference>
<name>A0A231HCH4_9NOCA</name>
<reference evidence="1 2" key="1">
    <citation type="submission" date="2017-07" db="EMBL/GenBank/DDBJ databases">
        <title>First draft Genome Sequence of Nocardia cerradoensis isolated from human infection.</title>
        <authorList>
            <person name="Carrasco G."/>
        </authorList>
    </citation>
    <scope>NUCLEOTIDE SEQUENCE [LARGE SCALE GENOMIC DNA]</scope>
    <source>
        <strain evidence="1 2">CNM20130759</strain>
    </source>
</reference>
<keyword evidence="2" id="KW-1185">Reference proteome</keyword>
<sequence>MSEQQAETFIIQPGTLEFVGLSACCGSSEYRVPLTIISSAGVTTGDRSPKWCTGCERFVS</sequence>
<dbReference type="Proteomes" id="UP000215506">
    <property type="component" value="Unassembled WGS sequence"/>
</dbReference>
<dbReference type="AlphaFoldDB" id="A0A231HCH4"/>